<accession>A0ABQ2NET4</accession>
<organism evidence="1 2">
    <name type="scientific">Nocardioides phosphati</name>
    <dbReference type="NCBI Taxonomy" id="1867775"/>
    <lineage>
        <taxon>Bacteria</taxon>
        <taxon>Bacillati</taxon>
        <taxon>Actinomycetota</taxon>
        <taxon>Actinomycetes</taxon>
        <taxon>Propionibacteriales</taxon>
        <taxon>Nocardioidaceae</taxon>
        <taxon>Nocardioides</taxon>
    </lineage>
</organism>
<sequence length="223" mass="24026">MSTVSARVKVLLAVLGLVVVVAIAPFAYGAVTKHLKLGLEAGEDPYAGVTIVHRQLPPSTVPDEWAHRLEKQAGTDLGLTVRQDWRPGRGDGPWLRATAFQRRLAQAVNLPAPRDYRVMGVVTNAEDPAAVAAHGALFVLWFQTPVDADTWIRSHPKVFTDPGLEKARTTWWAGFDVVSYAPPASGTDLTDKVDHWVRSITACPNGEQGCSIPAHIATAGAKP</sequence>
<proteinExistence type="predicted"/>
<keyword evidence="2" id="KW-1185">Reference proteome</keyword>
<comment type="caution">
    <text evidence="1">The sequence shown here is derived from an EMBL/GenBank/DDBJ whole genome shotgun (WGS) entry which is preliminary data.</text>
</comment>
<gene>
    <name evidence="1" type="ORF">GCM10011584_18530</name>
</gene>
<evidence type="ECO:0008006" key="3">
    <source>
        <dbReference type="Google" id="ProtNLM"/>
    </source>
</evidence>
<name>A0ABQ2NET4_9ACTN</name>
<dbReference type="EMBL" id="BMNI01000003">
    <property type="protein sequence ID" value="GGO89341.1"/>
    <property type="molecule type" value="Genomic_DNA"/>
</dbReference>
<dbReference type="Proteomes" id="UP000655410">
    <property type="component" value="Unassembled WGS sequence"/>
</dbReference>
<protein>
    <recommendedName>
        <fullName evidence="3">DUF3105 domain-containing protein</fullName>
    </recommendedName>
</protein>
<reference evidence="2" key="1">
    <citation type="journal article" date="2019" name="Int. J. Syst. Evol. Microbiol.">
        <title>The Global Catalogue of Microorganisms (GCM) 10K type strain sequencing project: providing services to taxonomists for standard genome sequencing and annotation.</title>
        <authorList>
            <consortium name="The Broad Institute Genomics Platform"/>
            <consortium name="The Broad Institute Genome Sequencing Center for Infectious Disease"/>
            <person name="Wu L."/>
            <person name="Ma J."/>
        </authorList>
    </citation>
    <scope>NUCLEOTIDE SEQUENCE [LARGE SCALE GENOMIC DNA]</scope>
    <source>
        <strain evidence="2">CGMCC 4.7371</strain>
    </source>
</reference>
<evidence type="ECO:0000313" key="2">
    <source>
        <dbReference type="Proteomes" id="UP000655410"/>
    </source>
</evidence>
<evidence type="ECO:0000313" key="1">
    <source>
        <dbReference type="EMBL" id="GGO89341.1"/>
    </source>
</evidence>